<dbReference type="PANTHER" id="PTHR30408">
    <property type="entry name" value="TYPE-1 RESTRICTION ENZYME ECOKI SPECIFICITY PROTEIN"/>
    <property type="match status" value="1"/>
</dbReference>
<dbReference type="PANTHER" id="PTHR30408:SF12">
    <property type="entry name" value="TYPE I RESTRICTION ENZYME MJAVIII SPECIFICITY SUBUNIT"/>
    <property type="match status" value="1"/>
</dbReference>
<dbReference type="CDD" id="cd16961">
    <property type="entry name" value="RMtype1_S_TRD-CR_like"/>
    <property type="match status" value="1"/>
</dbReference>
<dbReference type="RefSeq" id="WP_114460229.1">
    <property type="nucleotide sequence ID" value="NZ_QPIW01000003.1"/>
</dbReference>
<keyword evidence="3" id="KW-0238">DNA-binding</keyword>
<evidence type="ECO:0000256" key="1">
    <source>
        <dbReference type="ARBA" id="ARBA00010923"/>
    </source>
</evidence>
<dbReference type="GO" id="GO:0009307">
    <property type="term" value="P:DNA restriction-modification system"/>
    <property type="evidence" value="ECO:0007669"/>
    <property type="project" value="UniProtKB-KW"/>
</dbReference>
<reference evidence="5 6" key="1">
    <citation type="submission" date="2018-07" db="EMBL/GenBank/DDBJ databases">
        <title>Genome analysis of Runella aurantiaca.</title>
        <authorList>
            <person name="Yang X."/>
        </authorList>
    </citation>
    <scope>NUCLEOTIDE SEQUENCE [LARGE SCALE GENOMIC DNA]</scope>
    <source>
        <strain evidence="5 6">YX9</strain>
    </source>
</reference>
<dbReference type="InterPro" id="IPR052021">
    <property type="entry name" value="Type-I_RS_S_subunit"/>
</dbReference>
<keyword evidence="6" id="KW-1185">Reference proteome</keyword>
<dbReference type="GO" id="GO:0003677">
    <property type="term" value="F:DNA binding"/>
    <property type="evidence" value="ECO:0007669"/>
    <property type="project" value="UniProtKB-KW"/>
</dbReference>
<evidence type="ECO:0000313" key="5">
    <source>
        <dbReference type="EMBL" id="RDB06910.1"/>
    </source>
</evidence>
<evidence type="ECO:0000256" key="3">
    <source>
        <dbReference type="ARBA" id="ARBA00023125"/>
    </source>
</evidence>
<organism evidence="5 6">
    <name type="scientific">Runella aurantiaca</name>
    <dbReference type="NCBI Taxonomy" id="2282308"/>
    <lineage>
        <taxon>Bacteria</taxon>
        <taxon>Pseudomonadati</taxon>
        <taxon>Bacteroidota</taxon>
        <taxon>Cytophagia</taxon>
        <taxon>Cytophagales</taxon>
        <taxon>Spirosomataceae</taxon>
        <taxon>Runella</taxon>
    </lineage>
</organism>
<comment type="similarity">
    <text evidence="1">Belongs to the type-I restriction system S methylase family.</text>
</comment>
<name>A0A369IDI6_9BACT</name>
<proteinExistence type="inferred from homology"/>
<dbReference type="OrthoDB" id="1002506at2"/>
<dbReference type="InterPro" id="IPR000055">
    <property type="entry name" value="Restrct_endonuc_typeI_TRD"/>
</dbReference>
<gene>
    <name evidence="5" type="ORF">DVG78_06430</name>
</gene>
<feature type="domain" description="Type I restriction modification DNA specificity" evidence="4">
    <location>
        <begin position="5"/>
        <end position="168"/>
    </location>
</feature>
<evidence type="ECO:0000313" key="6">
    <source>
        <dbReference type="Proteomes" id="UP000253141"/>
    </source>
</evidence>
<dbReference type="SUPFAM" id="SSF116734">
    <property type="entry name" value="DNA methylase specificity domain"/>
    <property type="match status" value="1"/>
</dbReference>
<protein>
    <recommendedName>
        <fullName evidence="4">Type I restriction modification DNA specificity domain-containing protein</fullName>
    </recommendedName>
</protein>
<dbReference type="InterPro" id="IPR044946">
    <property type="entry name" value="Restrct_endonuc_typeI_TRD_sf"/>
</dbReference>
<dbReference type="Gene3D" id="3.90.220.20">
    <property type="entry name" value="DNA methylase specificity domains"/>
    <property type="match status" value="1"/>
</dbReference>
<dbReference type="EMBL" id="QPIW01000003">
    <property type="protein sequence ID" value="RDB06910.1"/>
    <property type="molecule type" value="Genomic_DNA"/>
</dbReference>
<dbReference type="Pfam" id="PF01420">
    <property type="entry name" value="Methylase_S"/>
    <property type="match status" value="1"/>
</dbReference>
<keyword evidence="2" id="KW-0680">Restriction system</keyword>
<dbReference type="Proteomes" id="UP000253141">
    <property type="component" value="Unassembled WGS sequence"/>
</dbReference>
<comment type="caution">
    <text evidence="5">The sequence shown here is derived from an EMBL/GenBank/DDBJ whole genome shotgun (WGS) entry which is preliminary data.</text>
</comment>
<accession>A0A369IDI6</accession>
<sequence length="187" mass="20869">MKYLLKDIATIQTGLYPSPNWLGNDVAFLQARHFDENGVLTAALLPELPLNDQTEKHLLQEGDLLFAAKGSKNFVALYRKEFGPCVASSTFLVIKLANKEVEPAYLAWFMNFPTTQKLLKGNAIGTSLPSIPKNVLQELEIDVPTPSTQHTIVKIHTLQQKATAIQMQIIELRATQIHHLLLKASQK</sequence>
<dbReference type="AlphaFoldDB" id="A0A369IDI6"/>
<evidence type="ECO:0000259" key="4">
    <source>
        <dbReference type="Pfam" id="PF01420"/>
    </source>
</evidence>
<evidence type="ECO:0000256" key="2">
    <source>
        <dbReference type="ARBA" id="ARBA00022747"/>
    </source>
</evidence>